<dbReference type="EMBL" id="JAPWGY010000001">
    <property type="protein sequence ID" value="MCZ4279854.1"/>
    <property type="molecule type" value="Genomic_DNA"/>
</dbReference>
<evidence type="ECO:0000256" key="1">
    <source>
        <dbReference type="SAM" id="MobiDB-lite"/>
    </source>
</evidence>
<feature type="transmembrane region" description="Helical" evidence="2">
    <location>
        <begin position="25"/>
        <end position="45"/>
    </location>
</feature>
<protein>
    <submittedName>
        <fullName evidence="3">Uncharacterized protein</fullName>
    </submittedName>
</protein>
<keyword evidence="2" id="KW-0472">Membrane</keyword>
<gene>
    <name evidence="3" type="ORF">O4H49_03630</name>
</gene>
<keyword evidence="2" id="KW-0812">Transmembrane</keyword>
<organism evidence="3 4">
    <name type="scientific">Kiloniella laminariae</name>
    <dbReference type="NCBI Taxonomy" id="454162"/>
    <lineage>
        <taxon>Bacteria</taxon>
        <taxon>Pseudomonadati</taxon>
        <taxon>Pseudomonadota</taxon>
        <taxon>Alphaproteobacteria</taxon>
        <taxon>Rhodospirillales</taxon>
        <taxon>Kiloniellaceae</taxon>
        <taxon>Kiloniella</taxon>
    </lineage>
</organism>
<dbReference type="Proteomes" id="UP001069802">
    <property type="component" value="Unassembled WGS sequence"/>
</dbReference>
<sequence>MKSEAEQAEVRQEPHRQQKPGKSGLVMALVVLALANTGVWAGVIWNRSGIPTGEISFTQCDFVDFTNDASGSGRPQPFIGNLYLSIDGLEIGQDNAERLGRFYQGYVAVSRGGEAWVKHYNSLSENDRRWNSSAQQLLAVAVSHKAEELLADYGTDGHSAVLPAYVGVDRWVAQNHLVQVGDEMRATLSSIPVQGEDCIPSHRITVNWGQRYEPWISEVVEIR</sequence>
<proteinExistence type="predicted"/>
<feature type="compositionally biased region" description="Basic and acidic residues" evidence="1">
    <location>
        <begin position="1"/>
        <end position="16"/>
    </location>
</feature>
<evidence type="ECO:0000256" key="2">
    <source>
        <dbReference type="SAM" id="Phobius"/>
    </source>
</evidence>
<accession>A0ABT4LFH3</accession>
<reference evidence="3" key="1">
    <citation type="submission" date="2022-12" db="EMBL/GenBank/DDBJ databases">
        <title>Bacterial isolates from different developmental stages of Nematostella vectensis.</title>
        <authorList>
            <person name="Fraune S."/>
        </authorList>
    </citation>
    <scope>NUCLEOTIDE SEQUENCE</scope>
    <source>
        <strain evidence="3">G21630-S1</strain>
    </source>
</reference>
<keyword evidence="4" id="KW-1185">Reference proteome</keyword>
<feature type="region of interest" description="Disordered" evidence="1">
    <location>
        <begin position="1"/>
        <end position="20"/>
    </location>
</feature>
<evidence type="ECO:0000313" key="4">
    <source>
        <dbReference type="Proteomes" id="UP001069802"/>
    </source>
</evidence>
<evidence type="ECO:0000313" key="3">
    <source>
        <dbReference type="EMBL" id="MCZ4279854.1"/>
    </source>
</evidence>
<keyword evidence="2" id="KW-1133">Transmembrane helix</keyword>
<comment type="caution">
    <text evidence="3">The sequence shown here is derived from an EMBL/GenBank/DDBJ whole genome shotgun (WGS) entry which is preliminary data.</text>
</comment>
<dbReference type="RefSeq" id="WP_269422051.1">
    <property type="nucleotide sequence ID" value="NZ_JAPWGY010000001.1"/>
</dbReference>
<name>A0ABT4LFH3_9PROT</name>